<evidence type="ECO:0000313" key="2">
    <source>
        <dbReference type="Proteomes" id="UP000265520"/>
    </source>
</evidence>
<sequence>MLWDQVKKERHGLEIVMPGHKLPKWFDYRCKEGIPCLWVCGKFPNVTLALSFRNVFGEEKNYSKDVVQLQLVINGQSIVCKCNYNFRIGPDHVLVCDLRLLYNDEEWLGIDALLLKQEWNQVQISYEVKDNPLIASQPSLGVTLSLSEWGVFVFKQGIVNLKEHVQFTRPGPTRYSNIANMIEY</sequence>
<comment type="caution">
    <text evidence="1">The sequence shown here is derived from an EMBL/GenBank/DDBJ whole genome shotgun (WGS) entry which is preliminary data.</text>
</comment>
<accession>A0A392MC45</accession>
<keyword evidence="2" id="KW-1185">Reference proteome</keyword>
<reference evidence="1 2" key="1">
    <citation type="journal article" date="2018" name="Front. Plant Sci.">
        <title>Red Clover (Trifolium pratense) and Zigzag Clover (T. medium) - A Picture of Genomic Similarities and Differences.</title>
        <authorList>
            <person name="Dluhosova J."/>
            <person name="Istvanek J."/>
            <person name="Nedelnik J."/>
            <person name="Repkova J."/>
        </authorList>
    </citation>
    <scope>NUCLEOTIDE SEQUENCE [LARGE SCALE GENOMIC DNA]</scope>
    <source>
        <strain evidence="2">cv. 10/8</strain>
        <tissue evidence="1">Leaf</tissue>
    </source>
</reference>
<name>A0A392MC45_9FABA</name>
<evidence type="ECO:0000313" key="1">
    <source>
        <dbReference type="EMBL" id="MCH84675.1"/>
    </source>
</evidence>
<gene>
    <name evidence="1" type="ORF">A2U01_0005510</name>
</gene>
<organism evidence="1 2">
    <name type="scientific">Trifolium medium</name>
    <dbReference type="NCBI Taxonomy" id="97028"/>
    <lineage>
        <taxon>Eukaryota</taxon>
        <taxon>Viridiplantae</taxon>
        <taxon>Streptophyta</taxon>
        <taxon>Embryophyta</taxon>
        <taxon>Tracheophyta</taxon>
        <taxon>Spermatophyta</taxon>
        <taxon>Magnoliopsida</taxon>
        <taxon>eudicotyledons</taxon>
        <taxon>Gunneridae</taxon>
        <taxon>Pentapetalae</taxon>
        <taxon>rosids</taxon>
        <taxon>fabids</taxon>
        <taxon>Fabales</taxon>
        <taxon>Fabaceae</taxon>
        <taxon>Papilionoideae</taxon>
        <taxon>50 kb inversion clade</taxon>
        <taxon>NPAAA clade</taxon>
        <taxon>Hologalegina</taxon>
        <taxon>IRL clade</taxon>
        <taxon>Trifolieae</taxon>
        <taxon>Trifolium</taxon>
    </lineage>
</organism>
<proteinExistence type="predicted"/>
<dbReference type="Proteomes" id="UP000265520">
    <property type="component" value="Unassembled WGS sequence"/>
</dbReference>
<protein>
    <submittedName>
        <fullName evidence="1">TMV resistance protein N-like</fullName>
    </submittedName>
</protein>
<dbReference type="EMBL" id="LXQA010007199">
    <property type="protein sequence ID" value="MCH84675.1"/>
    <property type="molecule type" value="Genomic_DNA"/>
</dbReference>
<dbReference type="AlphaFoldDB" id="A0A392MC45"/>